<keyword evidence="4" id="KW-1185">Reference proteome</keyword>
<feature type="compositionally biased region" description="Acidic residues" evidence="1">
    <location>
        <begin position="138"/>
        <end position="148"/>
    </location>
</feature>
<evidence type="ECO:0000313" key="3">
    <source>
        <dbReference type="EMBL" id="SOD63103.1"/>
    </source>
</evidence>
<dbReference type="AlphaFoldDB" id="A0A286DWU2"/>
<feature type="transmembrane region" description="Helical" evidence="2">
    <location>
        <begin position="251"/>
        <end position="270"/>
    </location>
</feature>
<dbReference type="EMBL" id="OCNE01000009">
    <property type="protein sequence ID" value="SOD63103.1"/>
    <property type="molecule type" value="Genomic_DNA"/>
</dbReference>
<keyword evidence="2" id="KW-0812">Transmembrane</keyword>
<protein>
    <recommendedName>
        <fullName evidence="5">Proteins of 100 residues with WXG</fullName>
    </recommendedName>
</protein>
<feature type="region of interest" description="Disordered" evidence="1">
    <location>
        <begin position="49"/>
        <end position="70"/>
    </location>
</feature>
<evidence type="ECO:0000313" key="4">
    <source>
        <dbReference type="Proteomes" id="UP000219072"/>
    </source>
</evidence>
<evidence type="ECO:0008006" key="5">
    <source>
        <dbReference type="Google" id="ProtNLM"/>
    </source>
</evidence>
<evidence type="ECO:0000256" key="1">
    <source>
        <dbReference type="SAM" id="MobiDB-lite"/>
    </source>
</evidence>
<dbReference type="Proteomes" id="UP000219072">
    <property type="component" value="Unassembled WGS sequence"/>
</dbReference>
<accession>A0A286DWU2</accession>
<organism evidence="3 4">
    <name type="scientific">Streptomyces zhaozhouensis</name>
    <dbReference type="NCBI Taxonomy" id="1300267"/>
    <lineage>
        <taxon>Bacteria</taxon>
        <taxon>Bacillati</taxon>
        <taxon>Actinomycetota</taxon>
        <taxon>Actinomycetes</taxon>
        <taxon>Kitasatosporales</taxon>
        <taxon>Streptomycetaceae</taxon>
        <taxon>Streptomyces</taxon>
    </lineage>
</organism>
<evidence type="ECO:0000256" key="2">
    <source>
        <dbReference type="SAM" id="Phobius"/>
    </source>
</evidence>
<keyword evidence="2" id="KW-1133">Transmembrane helix</keyword>
<keyword evidence="2" id="KW-0472">Membrane</keyword>
<feature type="region of interest" description="Disordered" evidence="1">
    <location>
        <begin position="1"/>
        <end position="21"/>
    </location>
</feature>
<gene>
    <name evidence="3" type="ORF">SAMN06297387_10944</name>
</gene>
<proteinExistence type="predicted"/>
<name>A0A286DWU2_9ACTN</name>
<sequence>MGTRPADWQPLTDDGRDPVPGDWEMVQEAAARYRRTADAIQRAKELLEDVTDSEDGWRSEAGTAFREKSTEVSDDVWKAWGRYDAAADALAGYWPALEDAQTESLTLRTEAQEVQAQMDSLSGRIEGAEADAERAGDSDADDAEDREEEANRQVSNLQGQLEYQQGELNRLRTRLSEIVEAKDQAAQRAADAIGDFIGGDGLKDGFWDHVGAFFDGLKDFLIMIGEWAGRIAAICGVLALLVSWIPVVGQALAAVLGTIALVATVFSMVGNALSGNWVGFALDVVGIVTFGIGRAVTPMLRAAGGTARFGAFRSVMQNAAGNRAARNAIAAGVVGDGATLAARAGTTFTRPSGLLGWGRSAFGGLGGEMAGNLRVLGSGSNWGQGISGMRGAFSGVGFRGGVHQFFGQADAADDLAALGRASARGVTVGELGASSSAAIGAAGAGAISGNIGLFGVTGVDSLWNWPGLGDGDHPLVGDFTEAGDLTYDESEAMAR</sequence>
<reference evidence="3 4" key="1">
    <citation type="submission" date="2017-09" db="EMBL/GenBank/DDBJ databases">
        <authorList>
            <person name="Ehlers B."/>
            <person name="Leendertz F.H."/>
        </authorList>
    </citation>
    <scope>NUCLEOTIDE SEQUENCE [LARGE SCALE GENOMIC DNA]</scope>
    <source>
        <strain evidence="3 4">CGMCC 4.7095</strain>
    </source>
</reference>
<dbReference type="OrthoDB" id="4336761at2"/>
<dbReference type="RefSeq" id="WP_097231593.1">
    <property type="nucleotide sequence ID" value="NZ_OCNE01000009.1"/>
</dbReference>
<feature type="transmembrane region" description="Helical" evidence="2">
    <location>
        <begin position="277"/>
        <end position="296"/>
    </location>
</feature>
<feature type="transmembrane region" description="Helical" evidence="2">
    <location>
        <begin position="227"/>
        <end position="245"/>
    </location>
</feature>
<feature type="region of interest" description="Disordered" evidence="1">
    <location>
        <begin position="112"/>
        <end position="157"/>
    </location>
</feature>